<reference evidence="8 9" key="1">
    <citation type="journal article" date="2016" name="Mol. Biol. Evol.">
        <title>Comparative Genomics of Early-Diverging Mushroom-Forming Fungi Provides Insights into the Origins of Lignocellulose Decay Capabilities.</title>
        <authorList>
            <person name="Nagy L.G."/>
            <person name="Riley R."/>
            <person name="Tritt A."/>
            <person name="Adam C."/>
            <person name="Daum C."/>
            <person name="Floudas D."/>
            <person name="Sun H."/>
            <person name="Yadav J.S."/>
            <person name="Pangilinan J."/>
            <person name="Larsson K.H."/>
            <person name="Matsuura K."/>
            <person name="Barry K."/>
            <person name="Labutti K."/>
            <person name="Kuo R."/>
            <person name="Ohm R.A."/>
            <person name="Bhattacharya S.S."/>
            <person name="Shirouzu T."/>
            <person name="Yoshinaga Y."/>
            <person name="Martin F.M."/>
            <person name="Grigoriev I.V."/>
            <person name="Hibbett D.S."/>
        </authorList>
    </citation>
    <scope>NUCLEOTIDE SEQUENCE [LARGE SCALE GENOMIC DNA]</scope>
    <source>
        <strain evidence="8 9">CBS 109695</strain>
    </source>
</reference>
<dbReference type="InterPro" id="IPR003890">
    <property type="entry name" value="MIF4G-like_typ-3"/>
</dbReference>
<name>A0A166KBE3_9AGAM</name>
<dbReference type="Pfam" id="PF09088">
    <property type="entry name" value="MIF4G_like"/>
    <property type="match status" value="1"/>
</dbReference>
<dbReference type="InterPro" id="IPR027159">
    <property type="entry name" value="CBP80"/>
</dbReference>
<dbReference type="AlphaFoldDB" id="A0A166KBE3"/>
<dbReference type="InterPro" id="IPR016024">
    <property type="entry name" value="ARM-type_fold"/>
</dbReference>
<feature type="region of interest" description="Disordered" evidence="6">
    <location>
        <begin position="1"/>
        <end position="35"/>
    </location>
</feature>
<comment type="similarity">
    <text evidence="2">Belongs to the NCBP1 family.</text>
</comment>
<dbReference type="GO" id="GO:0003729">
    <property type="term" value="F:mRNA binding"/>
    <property type="evidence" value="ECO:0007669"/>
    <property type="project" value="TreeGrafter"/>
</dbReference>
<protein>
    <recommendedName>
        <fullName evidence="7">MIF4G domain-containing protein</fullName>
    </recommendedName>
</protein>
<proteinExistence type="inferred from homology"/>
<evidence type="ECO:0000256" key="1">
    <source>
        <dbReference type="ARBA" id="ARBA00004123"/>
    </source>
</evidence>
<evidence type="ECO:0000313" key="8">
    <source>
        <dbReference type="EMBL" id="KZP21733.1"/>
    </source>
</evidence>
<dbReference type="Pfam" id="PF09090">
    <property type="entry name" value="MIF4G_like_2"/>
    <property type="match status" value="1"/>
</dbReference>
<feature type="domain" description="MIF4G" evidence="7">
    <location>
        <begin position="35"/>
        <end position="263"/>
    </location>
</feature>
<dbReference type="GO" id="GO:0008380">
    <property type="term" value="P:RNA splicing"/>
    <property type="evidence" value="ECO:0007669"/>
    <property type="project" value="UniProtKB-KW"/>
</dbReference>
<dbReference type="PANTHER" id="PTHR12412">
    <property type="entry name" value="CAP BINDING PROTEIN"/>
    <property type="match status" value="1"/>
</dbReference>
<dbReference type="InterPro" id="IPR015172">
    <property type="entry name" value="MIF4G-like_typ-1"/>
</dbReference>
<dbReference type="EMBL" id="KV417545">
    <property type="protein sequence ID" value="KZP21733.1"/>
    <property type="molecule type" value="Genomic_DNA"/>
</dbReference>
<sequence>MSYGGQYNGGGNRRRRREPDYDYQDRRQDFSESPEQKLRNTIIKLGEVDVIEELPRLVQHIRSQHPAVGVSSISEAIRIAVTEQPYKIPHYAALLRLLHDPEVKEEEDGAPETAPLGKQILEDFWKGFQAFLDKLAWREARLCVHFFAHLTLAGVISSESLISLLQSFTTVLDEFGVSYGRAKKAALCAAEGLMISGSLLKATSSSSVTEIITAIQTYNDTVTTYKWLIQPSLRLYTEAGALENADELLDTALATLKALDSSDFAASLNSFPRPYADYAPLDSTSPAFNLPSVLVPPEIIELDGLSTDAGEDAQVKKEEWPEYFQRLFDTGVTPDPNTASGYAVRSALLDIIDIFEVNRKECVRLLMEYPKWTLPGTFKAKPGAPVKAEDEDPEKDWQLESTIIETILGSFFLLPEPSHKSIYHIALITELCKLSPSTVGPAVGKSIRKLYNSLSDGLDVDIARRFAEWFAVHMSNFGFQWVWKEWIPDLELVGQHPKRAFMRRALEFEMRLSYHDRILKTLPPVMQEEDANVIPAQAPGPDFDYEEPTSPHHDAAQSILNLLRGRAKPEEVITQVDSIRTSLESSDMDLNIDAVVRSIAVQSLLSIGSRSFSHLLNAIERYLPLLRNLAGTGSSGSADAQAKADILTAAAAFWKRNKQMVNIVFDKLMQYQIVDPSDVVAWTFVNVAGDGHLSGMGPLSLSAFEWDLLKGALDKVNGRVMIARRKVAALRKEEDDTRAKAKAKGGVDVSSMEVDEDTKADADEDMAPAADDAADSPQLVTALKAFASLTREQKAALSRTLDGFVACLAPLPSDSNPNPHAAVVITESAWHNRSNWSGDEWNAWETWGWYRQFCRAYSPYLRNYATTLGTVSFAKIESSTDPAAELLKRTWNIAAGQE</sequence>
<dbReference type="GO" id="GO:0006406">
    <property type="term" value="P:mRNA export from nucleus"/>
    <property type="evidence" value="ECO:0007669"/>
    <property type="project" value="InterPro"/>
</dbReference>
<dbReference type="Proteomes" id="UP000076532">
    <property type="component" value="Unassembled WGS sequence"/>
</dbReference>
<dbReference type="GO" id="GO:0005634">
    <property type="term" value="C:nucleus"/>
    <property type="evidence" value="ECO:0007669"/>
    <property type="project" value="UniProtKB-SubCell"/>
</dbReference>
<dbReference type="GO" id="GO:0000184">
    <property type="term" value="P:nuclear-transcribed mRNA catabolic process, nonsense-mediated decay"/>
    <property type="evidence" value="ECO:0007669"/>
    <property type="project" value="TreeGrafter"/>
</dbReference>
<dbReference type="GO" id="GO:0006397">
    <property type="term" value="P:mRNA processing"/>
    <property type="evidence" value="ECO:0007669"/>
    <property type="project" value="UniProtKB-KW"/>
</dbReference>
<evidence type="ECO:0000313" key="9">
    <source>
        <dbReference type="Proteomes" id="UP000076532"/>
    </source>
</evidence>
<evidence type="ECO:0000256" key="5">
    <source>
        <dbReference type="ARBA" id="ARBA00023242"/>
    </source>
</evidence>
<evidence type="ECO:0000256" key="4">
    <source>
        <dbReference type="ARBA" id="ARBA00023187"/>
    </source>
</evidence>
<feature type="compositionally biased region" description="Basic and acidic residues" evidence="6">
    <location>
        <begin position="17"/>
        <end position="35"/>
    </location>
</feature>
<organism evidence="8 9">
    <name type="scientific">Athelia psychrophila</name>
    <dbReference type="NCBI Taxonomy" id="1759441"/>
    <lineage>
        <taxon>Eukaryota</taxon>
        <taxon>Fungi</taxon>
        <taxon>Dikarya</taxon>
        <taxon>Basidiomycota</taxon>
        <taxon>Agaricomycotina</taxon>
        <taxon>Agaricomycetes</taxon>
        <taxon>Agaricomycetidae</taxon>
        <taxon>Atheliales</taxon>
        <taxon>Atheliaceae</taxon>
        <taxon>Athelia</taxon>
    </lineage>
</organism>
<dbReference type="InterPro" id="IPR015174">
    <property type="entry name" value="MIF4G-like_typ-2"/>
</dbReference>
<dbReference type="GO" id="GO:0005846">
    <property type="term" value="C:nuclear cap binding complex"/>
    <property type="evidence" value="ECO:0007669"/>
    <property type="project" value="InterPro"/>
</dbReference>
<dbReference type="GO" id="GO:0000339">
    <property type="term" value="F:RNA cap binding"/>
    <property type="evidence" value="ECO:0007669"/>
    <property type="project" value="InterPro"/>
</dbReference>
<feature type="compositionally biased region" description="Gly residues" evidence="6">
    <location>
        <begin position="1"/>
        <end position="11"/>
    </location>
</feature>
<dbReference type="OrthoDB" id="10252707at2759"/>
<evidence type="ECO:0000256" key="6">
    <source>
        <dbReference type="SAM" id="MobiDB-lite"/>
    </source>
</evidence>
<dbReference type="Gene3D" id="1.25.40.180">
    <property type="match status" value="3"/>
</dbReference>
<keyword evidence="9" id="KW-1185">Reference proteome</keyword>
<dbReference type="PANTHER" id="PTHR12412:SF2">
    <property type="entry name" value="NUCLEAR CAP-BINDING PROTEIN SUBUNIT 1"/>
    <property type="match status" value="1"/>
</dbReference>
<dbReference type="SUPFAM" id="SSF48371">
    <property type="entry name" value="ARM repeat"/>
    <property type="match status" value="3"/>
</dbReference>
<gene>
    <name evidence="8" type="ORF">FIBSPDRAFT_931520</name>
</gene>
<keyword evidence="4" id="KW-0508">mRNA splicing</keyword>
<evidence type="ECO:0000256" key="2">
    <source>
        <dbReference type="ARBA" id="ARBA00007413"/>
    </source>
</evidence>
<evidence type="ECO:0000256" key="3">
    <source>
        <dbReference type="ARBA" id="ARBA00022664"/>
    </source>
</evidence>
<evidence type="ECO:0000259" key="7">
    <source>
        <dbReference type="SMART" id="SM00543"/>
    </source>
</evidence>
<dbReference type="SMART" id="SM00543">
    <property type="entry name" value="MIF4G"/>
    <property type="match status" value="1"/>
</dbReference>
<dbReference type="STRING" id="436010.A0A166KBE3"/>
<keyword evidence="5" id="KW-0539">Nucleus</keyword>
<keyword evidence="3" id="KW-0507">mRNA processing</keyword>
<accession>A0A166KBE3</accession>
<comment type="subcellular location">
    <subcellularLocation>
        <location evidence="1">Nucleus</location>
    </subcellularLocation>
</comment>
<feature type="region of interest" description="Disordered" evidence="6">
    <location>
        <begin position="733"/>
        <end position="760"/>
    </location>
</feature>